<feature type="transmembrane region" description="Helical" evidence="1">
    <location>
        <begin position="89"/>
        <end position="111"/>
    </location>
</feature>
<keyword evidence="1" id="KW-0472">Membrane</keyword>
<keyword evidence="1" id="KW-0812">Transmembrane</keyword>
<organism evidence="2">
    <name type="scientific">Cacopsylla melanoneura</name>
    <dbReference type="NCBI Taxonomy" id="428564"/>
    <lineage>
        <taxon>Eukaryota</taxon>
        <taxon>Metazoa</taxon>
        <taxon>Ecdysozoa</taxon>
        <taxon>Arthropoda</taxon>
        <taxon>Hexapoda</taxon>
        <taxon>Insecta</taxon>
        <taxon>Pterygota</taxon>
        <taxon>Neoptera</taxon>
        <taxon>Paraneoptera</taxon>
        <taxon>Hemiptera</taxon>
        <taxon>Sternorrhyncha</taxon>
        <taxon>Psylloidea</taxon>
        <taxon>Psyllidae</taxon>
        <taxon>Psyllinae</taxon>
        <taxon>Cacopsylla</taxon>
    </lineage>
</organism>
<evidence type="ECO:0000313" key="2">
    <source>
        <dbReference type="EMBL" id="CAG6682704.1"/>
    </source>
</evidence>
<evidence type="ECO:0000256" key="1">
    <source>
        <dbReference type="SAM" id="Phobius"/>
    </source>
</evidence>
<proteinExistence type="predicted"/>
<sequence length="132" mass="14427">MEIVAIAREIVCVAREIVSVAREIISVARKAIAVSIVTIVVASIIIIVYKNFRIMLRPLPPLLTTSSCKTDLARSCPANPYLSLTRTSLSIGLTSLPIGLASLSISIGFIFRIEHIPLVFQHIQTACQPFVR</sequence>
<dbReference type="AlphaFoldDB" id="A0A8D8T787"/>
<dbReference type="EMBL" id="HBUF01260447">
    <property type="protein sequence ID" value="CAG6682704.1"/>
    <property type="molecule type" value="Transcribed_RNA"/>
</dbReference>
<reference evidence="2" key="1">
    <citation type="submission" date="2021-05" db="EMBL/GenBank/DDBJ databases">
        <authorList>
            <person name="Alioto T."/>
            <person name="Alioto T."/>
            <person name="Gomez Garrido J."/>
        </authorList>
    </citation>
    <scope>NUCLEOTIDE SEQUENCE</scope>
</reference>
<keyword evidence="1" id="KW-1133">Transmembrane helix</keyword>
<accession>A0A8D8T787</accession>
<feature type="transmembrane region" description="Helical" evidence="1">
    <location>
        <begin position="31"/>
        <end position="49"/>
    </location>
</feature>
<name>A0A8D8T787_9HEMI</name>
<protein>
    <submittedName>
        <fullName evidence="2">Uncharacterized protein</fullName>
    </submittedName>
</protein>